<feature type="compositionally biased region" description="Low complexity" evidence="1">
    <location>
        <begin position="211"/>
        <end position="221"/>
    </location>
</feature>
<keyword evidence="4" id="KW-1185">Reference proteome</keyword>
<proteinExistence type="predicted"/>
<sequence length="260" mass="28071">MDKGLQMVRTDGSATAEVQAGATQQPLPVMHVRSLSPKQPTTDQKFVSTGTVIRPADSSGSQGDGGTSVKKTGYEKPVQIQPPAFGRAMNKVELWMTFQNGAQPAGKELPVPRQVSDRISEWLAKSSFHIDKNSDQTLMMTLHPEQLGRVTITLTKDSGGIVARLATETKAAKDLLESGLVQLRQDFASRGIPVALIDVTRNGQTLGAMSQQSTQNQQPFQGGSGQSGGQEKGHRQKQGPMSVENEEYDHSFLEWLTGGI</sequence>
<evidence type="ECO:0000256" key="1">
    <source>
        <dbReference type="SAM" id="MobiDB-lite"/>
    </source>
</evidence>
<dbReference type="PANTHER" id="PTHR37533">
    <property type="entry name" value="FLAGELLAR HOOK-LENGTH CONTROL PROTEIN"/>
    <property type="match status" value="1"/>
</dbReference>
<comment type="caution">
    <text evidence="3">The sequence shown here is derived from an EMBL/GenBank/DDBJ whole genome shotgun (WGS) entry which is preliminary data.</text>
</comment>
<feature type="region of interest" description="Disordered" evidence="1">
    <location>
        <begin position="207"/>
        <end position="248"/>
    </location>
</feature>
<protein>
    <recommendedName>
        <fullName evidence="2">Flagellar hook-length control protein-like C-terminal domain-containing protein</fullName>
    </recommendedName>
</protein>
<dbReference type="Pfam" id="PF02120">
    <property type="entry name" value="Flg_hook"/>
    <property type="match status" value="1"/>
</dbReference>
<dbReference type="AlphaFoldDB" id="A0A917RXG8"/>
<dbReference type="InterPro" id="IPR021136">
    <property type="entry name" value="Flagellar_hook_control-like_C"/>
</dbReference>
<feature type="domain" description="Flagellar hook-length control protein-like C-terminal" evidence="2">
    <location>
        <begin position="131"/>
        <end position="204"/>
    </location>
</feature>
<dbReference type="Gene3D" id="3.30.750.140">
    <property type="match status" value="1"/>
</dbReference>
<evidence type="ECO:0000313" key="3">
    <source>
        <dbReference type="EMBL" id="GGL44082.1"/>
    </source>
</evidence>
<evidence type="ECO:0000259" key="2">
    <source>
        <dbReference type="Pfam" id="PF02120"/>
    </source>
</evidence>
<gene>
    <name evidence="3" type="ORF">GCM10007968_05050</name>
</gene>
<accession>A0A917RXG8</accession>
<organism evidence="3 4">
    <name type="scientific">Sporolactobacillus putidus</name>
    <dbReference type="NCBI Taxonomy" id="492735"/>
    <lineage>
        <taxon>Bacteria</taxon>
        <taxon>Bacillati</taxon>
        <taxon>Bacillota</taxon>
        <taxon>Bacilli</taxon>
        <taxon>Bacillales</taxon>
        <taxon>Sporolactobacillaceae</taxon>
        <taxon>Sporolactobacillus</taxon>
    </lineage>
</organism>
<reference evidence="3" key="1">
    <citation type="journal article" date="2014" name="Int. J. Syst. Evol. Microbiol.">
        <title>Complete genome sequence of Corynebacterium casei LMG S-19264T (=DSM 44701T), isolated from a smear-ripened cheese.</title>
        <authorList>
            <consortium name="US DOE Joint Genome Institute (JGI-PGF)"/>
            <person name="Walter F."/>
            <person name="Albersmeier A."/>
            <person name="Kalinowski J."/>
            <person name="Ruckert C."/>
        </authorList>
    </citation>
    <scope>NUCLEOTIDE SEQUENCE</scope>
    <source>
        <strain evidence="3">JCM 15325</strain>
    </source>
</reference>
<dbReference type="InterPro" id="IPR052563">
    <property type="entry name" value="FliK"/>
</dbReference>
<feature type="region of interest" description="Disordered" evidence="1">
    <location>
        <begin position="52"/>
        <end position="72"/>
    </location>
</feature>
<name>A0A917RXG8_9BACL</name>
<dbReference type="EMBL" id="BMOK01000002">
    <property type="protein sequence ID" value="GGL44082.1"/>
    <property type="molecule type" value="Genomic_DNA"/>
</dbReference>
<reference evidence="3" key="2">
    <citation type="submission" date="2020-09" db="EMBL/GenBank/DDBJ databases">
        <authorList>
            <person name="Sun Q."/>
            <person name="Ohkuma M."/>
        </authorList>
    </citation>
    <scope>NUCLEOTIDE SEQUENCE</scope>
    <source>
        <strain evidence="3">JCM 15325</strain>
    </source>
</reference>
<evidence type="ECO:0000313" key="4">
    <source>
        <dbReference type="Proteomes" id="UP000654670"/>
    </source>
</evidence>
<dbReference type="PANTHER" id="PTHR37533:SF2">
    <property type="entry name" value="FLAGELLAR HOOK-LENGTH CONTROL PROTEIN"/>
    <property type="match status" value="1"/>
</dbReference>
<dbReference type="Proteomes" id="UP000654670">
    <property type="component" value="Unassembled WGS sequence"/>
</dbReference>
<dbReference type="InterPro" id="IPR038610">
    <property type="entry name" value="FliK-like_C_sf"/>
</dbReference>
<dbReference type="CDD" id="cd17470">
    <property type="entry name" value="T3SS_Flik_C"/>
    <property type="match status" value="1"/>
</dbReference>